<name>A0A850DR15_9MICO</name>
<dbReference type="RefSeq" id="WP_175325778.1">
    <property type="nucleotide sequence ID" value="NZ_BAAAWP010000001.1"/>
</dbReference>
<evidence type="ECO:0000313" key="3">
    <source>
        <dbReference type="Proteomes" id="UP000539146"/>
    </source>
</evidence>
<protein>
    <submittedName>
        <fullName evidence="2">ImmA/IrrE family metallo-endopeptidase</fullName>
    </submittedName>
</protein>
<evidence type="ECO:0000259" key="1">
    <source>
        <dbReference type="Pfam" id="PF06114"/>
    </source>
</evidence>
<feature type="domain" description="IrrE N-terminal-like" evidence="1">
    <location>
        <begin position="13"/>
        <end position="108"/>
    </location>
</feature>
<gene>
    <name evidence="2" type="ORF">HP467_07455</name>
</gene>
<dbReference type="AlphaFoldDB" id="A0A850DR15"/>
<accession>A0A850DR15</accession>
<dbReference type="InterPro" id="IPR010359">
    <property type="entry name" value="IrrE_HExxH"/>
</dbReference>
<sequence>MRGLYDPYEHAAELGVEVIHRRIRTANGFWYPDHRLIVIRENMRAVHDRAALAHEIGHADLGHTDDQPKHEVQADRYAAERLVDEERAWELCRWTQDGARIAAELGVSGKMWRVWWNVRRQQGADLGESVA</sequence>
<evidence type="ECO:0000313" key="2">
    <source>
        <dbReference type="EMBL" id="NUU27947.1"/>
    </source>
</evidence>
<reference evidence="2 3" key="1">
    <citation type="submission" date="2020-05" db="EMBL/GenBank/DDBJ databases">
        <title>Genome Sequencing of Type Strains.</title>
        <authorList>
            <person name="Lemaire J.F."/>
            <person name="Inderbitzin P."/>
            <person name="Gregorio O.A."/>
            <person name="Collins S.B."/>
            <person name="Wespe N."/>
            <person name="Knight-Connoni V."/>
        </authorList>
    </citation>
    <scope>NUCLEOTIDE SEQUENCE [LARGE SCALE GENOMIC DNA]</scope>
    <source>
        <strain evidence="2 3">DSM 20512</strain>
    </source>
</reference>
<organism evidence="2 3">
    <name type="scientific">Curtobacterium citreum</name>
    <dbReference type="NCBI Taxonomy" id="2036"/>
    <lineage>
        <taxon>Bacteria</taxon>
        <taxon>Bacillati</taxon>
        <taxon>Actinomycetota</taxon>
        <taxon>Actinomycetes</taxon>
        <taxon>Micrococcales</taxon>
        <taxon>Microbacteriaceae</taxon>
        <taxon>Curtobacterium</taxon>
    </lineage>
</organism>
<proteinExistence type="predicted"/>
<comment type="caution">
    <text evidence="2">The sequence shown here is derived from an EMBL/GenBank/DDBJ whole genome shotgun (WGS) entry which is preliminary data.</text>
</comment>
<dbReference type="Proteomes" id="UP000539146">
    <property type="component" value="Unassembled WGS sequence"/>
</dbReference>
<dbReference type="EMBL" id="JABMCG010000095">
    <property type="protein sequence ID" value="NUU27947.1"/>
    <property type="molecule type" value="Genomic_DNA"/>
</dbReference>
<dbReference type="Gene3D" id="1.10.10.2910">
    <property type="match status" value="1"/>
</dbReference>
<dbReference type="Pfam" id="PF06114">
    <property type="entry name" value="Peptidase_M78"/>
    <property type="match status" value="1"/>
</dbReference>